<dbReference type="AlphaFoldDB" id="A0A3G2E8F3"/>
<proteinExistence type="predicted"/>
<dbReference type="EMBL" id="CP033019">
    <property type="protein sequence ID" value="AYM76314.1"/>
    <property type="molecule type" value="Genomic_DNA"/>
</dbReference>
<organism evidence="1 2">
    <name type="scientific">Janthinobacterium agaricidamnosum</name>
    <dbReference type="NCBI Taxonomy" id="55508"/>
    <lineage>
        <taxon>Bacteria</taxon>
        <taxon>Pseudomonadati</taxon>
        <taxon>Pseudomonadota</taxon>
        <taxon>Betaproteobacteria</taxon>
        <taxon>Burkholderiales</taxon>
        <taxon>Oxalobacteraceae</taxon>
        <taxon>Janthinobacterium</taxon>
    </lineage>
</organism>
<keyword evidence="2" id="KW-1185">Reference proteome</keyword>
<protein>
    <submittedName>
        <fullName evidence="1">Uncharacterized protein</fullName>
    </submittedName>
</protein>
<accession>A0A3G2E8F3</accession>
<dbReference type="Proteomes" id="UP000279594">
    <property type="component" value="Chromosome"/>
</dbReference>
<sequence length="70" mass="7599">MLCWSNLTINEETSMTNRIGNKDVAQQRSKSEKARIKAQNIAAEAVKKAEARARYRNAVKGQPGLPAAGG</sequence>
<gene>
    <name evidence="1" type="ORF">D9M09_11315</name>
</gene>
<evidence type="ECO:0000313" key="1">
    <source>
        <dbReference type="EMBL" id="AYM76314.1"/>
    </source>
</evidence>
<name>A0A3G2E8F3_9BURK</name>
<evidence type="ECO:0000313" key="2">
    <source>
        <dbReference type="Proteomes" id="UP000279594"/>
    </source>
</evidence>
<reference evidence="1 2" key="1">
    <citation type="submission" date="2018-10" db="EMBL/GenBank/DDBJ databases">
        <title>Effects of UV and annual dynamics of microbial communities in freshwater RAS systems.</title>
        <authorList>
            <person name="Bekkelund A.K."/>
            <person name="Hansen B.R."/>
            <person name="Stokken H."/>
            <person name="Eriksen B.F."/>
            <person name="Kashulin N.A."/>
        </authorList>
    </citation>
    <scope>NUCLEOTIDE SEQUENCE [LARGE SCALE GENOMIC DNA]</scope>
    <source>
        <strain evidence="1 2">BHSEK</strain>
    </source>
</reference>